<comment type="pathway">
    <text evidence="2">Pyrimidine metabolism; UMP biosynthesis via de novo pathway.</text>
</comment>
<dbReference type="InterPro" id="IPR050074">
    <property type="entry name" value="DHO_dehydrogenase"/>
</dbReference>
<dbReference type="InterPro" id="IPR013785">
    <property type="entry name" value="Aldolase_TIM"/>
</dbReference>
<dbReference type="Gene3D" id="3.20.20.70">
    <property type="entry name" value="Aldolase class I"/>
    <property type="match status" value="1"/>
</dbReference>
<feature type="domain" description="Dihydroorotate dehydrogenase catalytic" evidence="6">
    <location>
        <begin position="1"/>
        <end position="59"/>
    </location>
</feature>
<evidence type="ECO:0000313" key="7">
    <source>
        <dbReference type="EMBL" id="KAL1270739.1"/>
    </source>
</evidence>
<dbReference type="SUPFAM" id="SSF51395">
    <property type="entry name" value="FMN-linked oxidoreductases"/>
    <property type="match status" value="1"/>
</dbReference>
<name>A0ABR3N1J7_9TELE</name>
<keyword evidence="8" id="KW-1185">Reference proteome</keyword>
<dbReference type="PANTHER" id="PTHR48109:SF4">
    <property type="entry name" value="DIHYDROOROTATE DEHYDROGENASE (QUINONE), MITOCHONDRIAL"/>
    <property type="match status" value="1"/>
</dbReference>
<comment type="cofactor">
    <cofactor evidence="1">
        <name>FMN</name>
        <dbReference type="ChEBI" id="CHEBI:58210"/>
    </cofactor>
</comment>
<dbReference type="Proteomes" id="UP001558613">
    <property type="component" value="Unassembled WGS sequence"/>
</dbReference>
<evidence type="ECO:0000256" key="3">
    <source>
        <dbReference type="ARBA" id="ARBA00022630"/>
    </source>
</evidence>
<dbReference type="InterPro" id="IPR001295">
    <property type="entry name" value="Dihydroorotate_DH_CS"/>
</dbReference>
<reference evidence="7 8" key="1">
    <citation type="submission" date="2023-09" db="EMBL/GenBank/DDBJ databases">
        <authorList>
            <person name="Wang M."/>
        </authorList>
    </citation>
    <scope>NUCLEOTIDE SEQUENCE [LARGE SCALE GENOMIC DNA]</scope>
    <source>
        <strain evidence="7">GT-2023</strain>
        <tissue evidence="7">Liver</tissue>
    </source>
</reference>
<evidence type="ECO:0000256" key="1">
    <source>
        <dbReference type="ARBA" id="ARBA00001917"/>
    </source>
</evidence>
<dbReference type="InterPro" id="IPR005720">
    <property type="entry name" value="Dihydroorotate_DH_cat"/>
</dbReference>
<keyword evidence="4" id="KW-0288">FMN</keyword>
<accession>A0ABR3N1J7</accession>
<dbReference type="EMBL" id="JAYMGO010000007">
    <property type="protein sequence ID" value="KAL1270739.1"/>
    <property type="molecule type" value="Genomic_DNA"/>
</dbReference>
<protein>
    <recommendedName>
        <fullName evidence="6">Dihydroorotate dehydrogenase catalytic domain-containing protein</fullName>
    </recommendedName>
</protein>
<evidence type="ECO:0000313" key="8">
    <source>
        <dbReference type="Proteomes" id="UP001558613"/>
    </source>
</evidence>
<keyword evidence="3" id="KW-0285">Flavoprotein</keyword>
<dbReference type="Pfam" id="PF01180">
    <property type="entry name" value="DHO_dh"/>
    <property type="match status" value="1"/>
</dbReference>
<evidence type="ECO:0000256" key="2">
    <source>
        <dbReference type="ARBA" id="ARBA00004725"/>
    </source>
</evidence>
<dbReference type="PROSITE" id="PS00912">
    <property type="entry name" value="DHODEHASE_2"/>
    <property type="match status" value="1"/>
</dbReference>
<evidence type="ECO:0000256" key="5">
    <source>
        <dbReference type="ARBA" id="ARBA00023002"/>
    </source>
</evidence>
<keyword evidence="5" id="KW-0560">Oxidoreductase</keyword>
<evidence type="ECO:0000259" key="6">
    <source>
        <dbReference type="Pfam" id="PF01180"/>
    </source>
</evidence>
<organism evidence="7 8">
    <name type="scientific">Cirrhinus molitorella</name>
    <name type="common">mud carp</name>
    <dbReference type="NCBI Taxonomy" id="172907"/>
    <lineage>
        <taxon>Eukaryota</taxon>
        <taxon>Metazoa</taxon>
        <taxon>Chordata</taxon>
        <taxon>Craniata</taxon>
        <taxon>Vertebrata</taxon>
        <taxon>Euteleostomi</taxon>
        <taxon>Actinopterygii</taxon>
        <taxon>Neopterygii</taxon>
        <taxon>Teleostei</taxon>
        <taxon>Ostariophysi</taxon>
        <taxon>Cypriniformes</taxon>
        <taxon>Cyprinidae</taxon>
        <taxon>Labeoninae</taxon>
        <taxon>Labeonini</taxon>
        <taxon>Cirrhinus</taxon>
    </lineage>
</organism>
<sequence>MYTLTQGKLPIVGVGGVASGQDALDKIRAGASLVQLYTALVYKGPPVVKKIKRELDDLLKAQGFTSVAEAVGADHRATEKPIKPQT</sequence>
<evidence type="ECO:0000256" key="4">
    <source>
        <dbReference type="ARBA" id="ARBA00022643"/>
    </source>
</evidence>
<dbReference type="PANTHER" id="PTHR48109">
    <property type="entry name" value="DIHYDROOROTATE DEHYDROGENASE (QUINONE), MITOCHONDRIAL-RELATED"/>
    <property type="match status" value="1"/>
</dbReference>
<comment type="caution">
    <text evidence="7">The sequence shown here is derived from an EMBL/GenBank/DDBJ whole genome shotgun (WGS) entry which is preliminary data.</text>
</comment>
<gene>
    <name evidence="7" type="ORF">QQF64_029755</name>
</gene>
<proteinExistence type="predicted"/>